<dbReference type="eggNOG" id="COG0456">
    <property type="taxonomic scope" value="Bacteria"/>
</dbReference>
<dbReference type="InterPro" id="IPR016181">
    <property type="entry name" value="Acyl_CoA_acyltransferase"/>
</dbReference>
<evidence type="ECO:0000313" key="3">
    <source>
        <dbReference type="Proteomes" id="UP000029734"/>
    </source>
</evidence>
<keyword evidence="3" id="KW-1185">Reference proteome</keyword>
<dbReference type="AlphaFoldDB" id="A0A098M307"/>
<keyword evidence="2" id="KW-0808">Transferase</keyword>
<protein>
    <submittedName>
        <fullName evidence="2">GNAT family acetyltransferase</fullName>
    </submittedName>
</protein>
<dbReference type="OrthoDB" id="9789605at2"/>
<name>A0A098M307_9BACL</name>
<reference evidence="2 3" key="2">
    <citation type="submission" date="2014-10" db="EMBL/GenBank/DDBJ databases">
        <title>Comparative genomics of the Paenibacillus odorifer group.</title>
        <authorList>
            <person name="Tsai Y.-C."/>
            <person name="Martin N."/>
            <person name="Korlach J."/>
            <person name="Wiedmann M."/>
        </authorList>
    </citation>
    <scope>NUCLEOTIDE SEQUENCE [LARGE SCALE GENOMIC DNA]</scope>
    <source>
        <strain evidence="2 3">DSM 18334</strain>
    </source>
</reference>
<dbReference type="RefSeq" id="WP_036655119.1">
    <property type="nucleotide sequence ID" value="NZ_JQCR01000003.1"/>
</dbReference>
<gene>
    <name evidence="2" type="ORF">PWYN_19330</name>
</gene>
<dbReference type="Proteomes" id="UP000029734">
    <property type="component" value="Unassembled WGS sequence"/>
</dbReference>
<dbReference type="STRING" id="268407.PWYN_19330"/>
<reference evidence="2 3" key="1">
    <citation type="submission" date="2014-08" db="EMBL/GenBank/DDBJ databases">
        <authorList>
            <person name="den Bakker H.C."/>
        </authorList>
    </citation>
    <scope>NUCLEOTIDE SEQUENCE [LARGE SCALE GENOMIC DNA]</scope>
    <source>
        <strain evidence="2 3">DSM 18334</strain>
    </source>
</reference>
<dbReference type="Gene3D" id="3.40.630.30">
    <property type="match status" value="1"/>
</dbReference>
<dbReference type="GO" id="GO:0016747">
    <property type="term" value="F:acyltransferase activity, transferring groups other than amino-acyl groups"/>
    <property type="evidence" value="ECO:0007669"/>
    <property type="project" value="InterPro"/>
</dbReference>
<evidence type="ECO:0000259" key="1">
    <source>
        <dbReference type="PROSITE" id="PS51186"/>
    </source>
</evidence>
<dbReference type="InterPro" id="IPR000182">
    <property type="entry name" value="GNAT_dom"/>
</dbReference>
<comment type="caution">
    <text evidence="2">The sequence shown here is derived from an EMBL/GenBank/DDBJ whole genome shotgun (WGS) entry which is preliminary data.</text>
</comment>
<evidence type="ECO:0000313" key="2">
    <source>
        <dbReference type="EMBL" id="KGE16839.1"/>
    </source>
</evidence>
<feature type="domain" description="N-acetyltransferase" evidence="1">
    <location>
        <begin position="1"/>
        <end position="149"/>
    </location>
</feature>
<dbReference type="PROSITE" id="PS51186">
    <property type="entry name" value="GNAT"/>
    <property type="match status" value="1"/>
</dbReference>
<sequence length="167" mass="19242">MIRLCVSDDNEVIYHIINDAAKAYEGVIPEDRYHEPYMSMDELEREINAGVVFWGYMDAANQLIGVMGIQPKGEVSLIRHAYVRTNERNSGIGSILLNHIITITEKPILIGTWQSAVWAIRFYEKNGFTLTTIEEKERLLQKYWSIPERQIETSVVLGDRKWAANKL</sequence>
<organism evidence="2 3">
    <name type="scientific">Paenibacillus wynnii</name>
    <dbReference type="NCBI Taxonomy" id="268407"/>
    <lineage>
        <taxon>Bacteria</taxon>
        <taxon>Bacillati</taxon>
        <taxon>Bacillota</taxon>
        <taxon>Bacilli</taxon>
        <taxon>Bacillales</taxon>
        <taxon>Paenibacillaceae</taxon>
        <taxon>Paenibacillus</taxon>
    </lineage>
</organism>
<dbReference type="Pfam" id="PF13508">
    <property type="entry name" value="Acetyltransf_7"/>
    <property type="match status" value="1"/>
</dbReference>
<dbReference type="EMBL" id="JQCR01000003">
    <property type="protein sequence ID" value="KGE16839.1"/>
    <property type="molecule type" value="Genomic_DNA"/>
</dbReference>
<proteinExistence type="predicted"/>
<accession>A0A098M307</accession>
<dbReference type="SUPFAM" id="SSF55729">
    <property type="entry name" value="Acyl-CoA N-acyltransferases (Nat)"/>
    <property type="match status" value="1"/>
</dbReference>